<dbReference type="RefSeq" id="WP_123929559.1">
    <property type="nucleotide sequence ID" value="NZ_CP033896.1"/>
</dbReference>
<dbReference type="AlphaFoldDB" id="A0A3G6J982"/>
<dbReference type="EMBL" id="CP033896">
    <property type="protein sequence ID" value="AZA14342.1"/>
    <property type="molecule type" value="Genomic_DNA"/>
</dbReference>
<sequence length="123" mass="13791">MNIDPHIDRVIATPDDDPTGSLWHPDYCDFLFSHRSQDTFAIAQKYRITGADNVLGAIEWAQGHASGYDGFADLFSEKFVTDVGEEIEKMHVLYGDYPQGFEVPSKPDFSWTARKASDSTGQE</sequence>
<dbReference type="Proteomes" id="UP000269019">
    <property type="component" value="Chromosome"/>
</dbReference>
<organism evidence="2 3">
    <name type="scientific">Corynebacterium choanae</name>
    <dbReference type="NCBI Taxonomy" id="1862358"/>
    <lineage>
        <taxon>Bacteria</taxon>
        <taxon>Bacillati</taxon>
        <taxon>Actinomycetota</taxon>
        <taxon>Actinomycetes</taxon>
        <taxon>Mycobacteriales</taxon>
        <taxon>Corynebacteriaceae</taxon>
        <taxon>Corynebacterium</taxon>
    </lineage>
</organism>
<evidence type="ECO:0000313" key="2">
    <source>
        <dbReference type="EMBL" id="AZA14342.1"/>
    </source>
</evidence>
<reference evidence="2 3" key="1">
    <citation type="submission" date="2018-11" db="EMBL/GenBank/DDBJ databases">
        <authorList>
            <person name="Kleinhagauer T."/>
            <person name="Glaeser S.P."/>
            <person name="Spergser J."/>
            <person name="Ruckert C."/>
            <person name="Kaempfer P."/>
            <person name="Busse H.-J."/>
        </authorList>
    </citation>
    <scope>NUCLEOTIDE SEQUENCE [LARGE SCALE GENOMIC DNA]</scope>
    <source>
        <strain evidence="2 3">200CH</strain>
    </source>
</reference>
<evidence type="ECO:0000256" key="1">
    <source>
        <dbReference type="SAM" id="MobiDB-lite"/>
    </source>
</evidence>
<dbReference type="OrthoDB" id="4411940at2"/>
<dbReference type="KEGG" id="ccho:CCHOA_09795"/>
<gene>
    <name evidence="2" type="ORF">CCHOA_09795</name>
</gene>
<evidence type="ECO:0000313" key="3">
    <source>
        <dbReference type="Proteomes" id="UP000269019"/>
    </source>
</evidence>
<proteinExistence type="predicted"/>
<protein>
    <submittedName>
        <fullName evidence="2">Uncharacterized protein</fullName>
    </submittedName>
</protein>
<feature type="region of interest" description="Disordered" evidence="1">
    <location>
        <begin position="104"/>
        <end position="123"/>
    </location>
</feature>
<accession>A0A3G6J982</accession>
<keyword evidence="3" id="KW-1185">Reference proteome</keyword>
<name>A0A3G6J982_9CORY</name>